<sequence length="565" mass="63585">MKYMANKKLGDLLVDYGVITDEQLKGALKKQKYRGKRLGEILVSEKIVTEDEIVDILQMQTGIPKAYFDEYFVDKKAVLTIPEGLAQKYNLIPISFNGDKLNVAMSDPMNMFALDDVRIASGHEIVPMIATSTQIQRAIETYYTSQKIEKAAEEATKNYDINQKDIEGDIDEFTNENVNNAPIVKLVDFIIREAVRLQSSDIHIEPFEKYIKVRYRIDGELHEKQRIQIQSLQSIITRIKIISNLNIAEKRLPQDGRMKIFIDGKNIDLRVSTLPTVFGEKAVIRILKNDSKNINKEKLGMDSENMKKLENIIKSPYGIILATGPTGSGKSTTLYAILKELNNEHRNIVTVEDPVEYMMEGINQVNVNVKAGLNFSSGLRAILRQDPDIIMIGEMRDNETAEIAVRAAITGHLVLSTIHTNDAASSIIRLFDMGIQPYLVANSLSGIIAQRLVKSICPHCKEEYEAKNYEKDILGIKEEKNITLYRGKGCPKCNGTGYLGRTGVYEILEITKVMREIIAGSGDIELLRKAAIENGMLTIRKCCEKLVYRGITTVDELVKIAFLKS</sequence>
<dbReference type="Gene3D" id="3.30.450.90">
    <property type="match status" value="1"/>
</dbReference>
<dbReference type="PANTHER" id="PTHR30258">
    <property type="entry name" value="TYPE II SECRETION SYSTEM PROTEIN GSPE-RELATED"/>
    <property type="match status" value="1"/>
</dbReference>
<evidence type="ECO:0000256" key="3">
    <source>
        <dbReference type="ARBA" id="ARBA00022840"/>
    </source>
</evidence>
<evidence type="ECO:0000313" key="6">
    <source>
        <dbReference type="Proteomes" id="UP001623592"/>
    </source>
</evidence>
<dbReference type="InterPro" id="IPR001482">
    <property type="entry name" value="T2SS/T4SS_dom"/>
</dbReference>
<evidence type="ECO:0000256" key="2">
    <source>
        <dbReference type="ARBA" id="ARBA00022741"/>
    </source>
</evidence>
<dbReference type="SUPFAM" id="SSF160246">
    <property type="entry name" value="EspE N-terminal domain-like"/>
    <property type="match status" value="1"/>
</dbReference>
<dbReference type="PANTHER" id="PTHR30258:SF1">
    <property type="entry name" value="PROTEIN TRANSPORT PROTEIN HOFB HOMOLOG"/>
    <property type="match status" value="1"/>
</dbReference>
<comment type="similarity">
    <text evidence="1">Belongs to the GSP E family.</text>
</comment>
<dbReference type="EMBL" id="JBJIAA010000016">
    <property type="protein sequence ID" value="MFL0252262.1"/>
    <property type="molecule type" value="Genomic_DNA"/>
</dbReference>
<dbReference type="InterPro" id="IPR007831">
    <property type="entry name" value="T2SS_GspE_N"/>
</dbReference>
<evidence type="ECO:0000259" key="4">
    <source>
        <dbReference type="PROSITE" id="PS00662"/>
    </source>
</evidence>
<dbReference type="Pfam" id="PF05157">
    <property type="entry name" value="MshEN"/>
    <property type="match status" value="1"/>
</dbReference>
<keyword evidence="3" id="KW-0067">ATP-binding</keyword>
<comment type="caution">
    <text evidence="5">The sequence shown here is derived from an EMBL/GenBank/DDBJ whole genome shotgun (WGS) entry which is preliminary data.</text>
</comment>
<dbReference type="InterPro" id="IPR027417">
    <property type="entry name" value="P-loop_NTPase"/>
</dbReference>
<evidence type="ECO:0000313" key="5">
    <source>
        <dbReference type="EMBL" id="MFL0252262.1"/>
    </source>
</evidence>
<dbReference type="RefSeq" id="WP_406788918.1">
    <property type="nucleotide sequence ID" value="NZ_JBJIAA010000016.1"/>
</dbReference>
<dbReference type="SUPFAM" id="SSF52540">
    <property type="entry name" value="P-loop containing nucleoside triphosphate hydrolases"/>
    <property type="match status" value="1"/>
</dbReference>
<dbReference type="PROSITE" id="PS00662">
    <property type="entry name" value="T2SP_E"/>
    <property type="match status" value="1"/>
</dbReference>
<dbReference type="Gene3D" id="3.40.50.300">
    <property type="entry name" value="P-loop containing nucleotide triphosphate hydrolases"/>
    <property type="match status" value="1"/>
</dbReference>
<name>A0ABW8TKA3_9CLOT</name>
<keyword evidence="2" id="KW-0547">Nucleotide-binding</keyword>
<keyword evidence="6" id="KW-1185">Reference proteome</keyword>
<evidence type="ECO:0000256" key="1">
    <source>
        <dbReference type="ARBA" id="ARBA00006611"/>
    </source>
</evidence>
<organism evidence="5 6">
    <name type="scientific">Clostridium neuense</name>
    <dbReference type="NCBI Taxonomy" id="1728934"/>
    <lineage>
        <taxon>Bacteria</taxon>
        <taxon>Bacillati</taxon>
        <taxon>Bacillota</taxon>
        <taxon>Clostridia</taxon>
        <taxon>Eubacteriales</taxon>
        <taxon>Clostridiaceae</taxon>
        <taxon>Clostridium</taxon>
    </lineage>
</organism>
<reference evidence="5 6" key="1">
    <citation type="submission" date="2024-11" db="EMBL/GenBank/DDBJ databases">
        <authorList>
            <person name="Heng Y.C."/>
            <person name="Lim A.C.H."/>
            <person name="Lee J.K.Y."/>
            <person name="Kittelmann S."/>
        </authorList>
    </citation>
    <scope>NUCLEOTIDE SEQUENCE [LARGE SCALE GENOMIC DNA]</scope>
    <source>
        <strain evidence="5 6">WILCCON 0114</strain>
    </source>
</reference>
<protein>
    <submittedName>
        <fullName evidence="5">GspE/PulE family protein</fullName>
    </submittedName>
</protein>
<accession>A0ABW8TKA3</accession>
<dbReference type="CDD" id="cd01129">
    <property type="entry name" value="PulE-GspE-like"/>
    <property type="match status" value="1"/>
</dbReference>
<dbReference type="Proteomes" id="UP001623592">
    <property type="component" value="Unassembled WGS sequence"/>
</dbReference>
<dbReference type="Pfam" id="PF00437">
    <property type="entry name" value="T2SSE"/>
    <property type="match status" value="1"/>
</dbReference>
<feature type="domain" description="Bacterial type II secretion system protein E" evidence="4">
    <location>
        <begin position="383"/>
        <end position="397"/>
    </location>
</feature>
<gene>
    <name evidence="5" type="ORF">ACJDT4_17755</name>
</gene>
<dbReference type="InterPro" id="IPR037257">
    <property type="entry name" value="T2SS_E_N_sf"/>
</dbReference>
<proteinExistence type="inferred from homology"/>
<dbReference type="Gene3D" id="3.30.300.160">
    <property type="entry name" value="Type II secretion system, protein E, N-terminal domain"/>
    <property type="match status" value="1"/>
</dbReference>